<evidence type="ECO:0000313" key="3">
    <source>
        <dbReference type="EMBL" id="CCC89393.1"/>
    </source>
</evidence>
<gene>
    <name evidence="3" type="ORF">TCIL3000_1_1610</name>
</gene>
<dbReference type="EMBL" id="HE575314">
    <property type="protein sequence ID" value="CCC89393.1"/>
    <property type="molecule type" value="Genomic_DNA"/>
</dbReference>
<accession>G0UJ43</accession>
<proteinExistence type="predicted"/>
<dbReference type="AlphaFoldDB" id="G0UJ43"/>
<feature type="coiled-coil region" evidence="1">
    <location>
        <begin position="304"/>
        <end position="408"/>
    </location>
</feature>
<evidence type="ECO:0000256" key="1">
    <source>
        <dbReference type="SAM" id="Coils"/>
    </source>
</evidence>
<protein>
    <submittedName>
        <fullName evidence="3">Uncharacterized protein</fullName>
    </submittedName>
</protein>
<reference evidence="3" key="1">
    <citation type="journal article" date="2012" name="Proc. Natl. Acad. Sci. U.S.A.">
        <title>Antigenic diversity is generated by distinct evolutionary mechanisms in African trypanosome species.</title>
        <authorList>
            <person name="Jackson A.P."/>
            <person name="Berry A."/>
            <person name="Aslett M."/>
            <person name="Allison H.C."/>
            <person name="Burton P."/>
            <person name="Vavrova-Anderson J."/>
            <person name="Brown R."/>
            <person name="Browne H."/>
            <person name="Corton N."/>
            <person name="Hauser H."/>
            <person name="Gamble J."/>
            <person name="Gilderthorp R."/>
            <person name="Marcello L."/>
            <person name="McQuillan J."/>
            <person name="Otto T.D."/>
            <person name="Quail M.A."/>
            <person name="Sanders M.J."/>
            <person name="van Tonder A."/>
            <person name="Ginger M.L."/>
            <person name="Field M.C."/>
            <person name="Barry J.D."/>
            <person name="Hertz-Fowler C."/>
            <person name="Berriman M."/>
        </authorList>
    </citation>
    <scope>NUCLEOTIDE SEQUENCE</scope>
    <source>
        <strain evidence="3">IL3000</strain>
    </source>
</reference>
<keyword evidence="1" id="KW-0175">Coiled coil</keyword>
<sequence length="905" mass="99985">MSDSSLVLSKHPAMMSETAELSLPDEKAVQTSSRFHGDFLGGVPHRDNVQSGMRDIIEGTNNNHEQIQCYTQVTRTGPEKFSSSCDTQQEELVAFMSRIAAQESKLRQVEEGYEHYTRELQRYLAVAREERGKLTAARELLWTQMRALCGDLDEQRRAQEMVRVVRGWDAADDTHKVLSGEADPASRTGEERTSPNDFELKCSSSALEGHFVDVDVGTRSLGAANDSPLPYMVLGRKLPQWRVETPQGHDVFHRAQEEKHYKEEKVTAGSCETRLHEVKGLCELAERGPRLRRDGSYSGLDDFKLETQRAREEWLREKQKLETENSELRSSIISERLRCDKADESRQRAEASLLRTERELMLVRQREVSLQGTVEDLRLASSKDKASYARLQGEVERLLTVVAEREREAERWKCVAERLEWQRRIEGSSAVCLVSTPLPFQKQYVQENFRGGVCHFPSDIKETGVAAQSTAPMRGEPATPPPLPNGSSAATIAVSPKSRSDLSQEALRLLTPHRRVKEQGQGQSSQRIENVTCTECCAEAESVALLHTIVGDVLRQYGGCNVEGNTITGVVNDSNKDDNTSMGVTKQCDVSTLSSAESSNSLSTSSVSLQHCQGIQDSRVHAQVKTRRHHSSQVSGGWTKKAPGGTFPGKDISLAYDTLFEVANAYDVVARKPNRPGRSERTIHREHGQRDETTHRHCCASPRDLGINATSAAAVSKSCAIPKTSRLVTTVEDPTTNCSTSPAQLPHMVTEDHLPLSPLTLVLQQQLNSAVLPGNKNNHRQDFSAQKEIDQRSQQTQVGGRLQRCRPMAEATTALRSMASSACTELPSEISKSEAHFKTRSLINSNVSGPSCGELTPALSDIKGASSTSLTDCDMSTTVGASATLPGCSMRLTALQERFSSIVFR</sequence>
<feature type="compositionally biased region" description="Basic and acidic residues" evidence="2">
    <location>
        <begin position="677"/>
        <end position="695"/>
    </location>
</feature>
<dbReference type="VEuPathDB" id="TriTrypDB:TcIL3000_1_1610"/>
<feature type="region of interest" description="Disordered" evidence="2">
    <location>
        <begin position="673"/>
        <end position="696"/>
    </location>
</feature>
<evidence type="ECO:0000256" key="2">
    <source>
        <dbReference type="SAM" id="MobiDB-lite"/>
    </source>
</evidence>
<organism evidence="3">
    <name type="scientific">Trypanosoma congolense (strain IL3000)</name>
    <dbReference type="NCBI Taxonomy" id="1068625"/>
    <lineage>
        <taxon>Eukaryota</taxon>
        <taxon>Discoba</taxon>
        <taxon>Euglenozoa</taxon>
        <taxon>Kinetoplastea</taxon>
        <taxon>Metakinetoplastina</taxon>
        <taxon>Trypanosomatida</taxon>
        <taxon>Trypanosomatidae</taxon>
        <taxon>Trypanosoma</taxon>
        <taxon>Nannomonas</taxon>
    </lineage>
</organism>
<feature type="region of interest" description="Disordered" evidence="2">
    <location>
        <begin position="465"/>
        <end position="486"/>
    </location>
</feature>
<name>G0UJ43_TRYCI</name>